<name>A0A554VG25_9FLAO</name>
<comment type="caution">
    <text evidence="2">The sequence shown here is derived from an EMBL/GenBank/DDBJ whole genome shotgun (WGS) entry which is preliminary data.</text>
</comment>
<feature type="transmembrane region" description="Helical" evidence="1">
    <location>
        <begin position="301"/>
        <end position="319"/>
    </location>
</feature>
<keyword evidence="1" id="KW-1133">Transmembrane helix</keyword>
<dbReference type="EMBL" id="VLNR01000047">
    <property type="protein sequence ID" value="TSE06289.1"/>
    <property type="molecule type" value="Genomic_DNA"/>
</dbReference>
<proteinExistence type="predicted"/>
<reference evidence="2 3" key="1">
    <citation type="submission" date="2019-07" db="EMBL/GenBank/DDBJ databases">
        <title>The draft genome sequence of Aquimarina algiphila M91.</title>
        <authorList>
            <person name="Meng X."/>
        </authorList>
    </citation>
    <scope>NUCLEOTIDE SEQUENCE [LARGE SCALE GENOMIC DNA]</scope>
    <source>
        <strain evidence="2 3">M91</strain>
    </source>
</reference>
<dbReference type="OrthoDB" id="1452530at2"/>
<evidence type="ECO:0000313" key="3">
    <source>
        <dbReference type="Proteomes" id="UP000318833"/>
    </source>
</evidence>
<feature type="transmembrane region" description="Helical" evidence="1">
    <location>
        <begin position="41"/>
        <end position="58"/>
    </location>
</feature>
<dbReference type="AlphaFoldDB" id="A0A554VG25"/>
<gene>
    <name evidence="2" type="ORF">FOF46_20095</name>
</gene>
<dbReference type="Proteomes" id="UP000318833">
    <property type="component" value="Unassembled WGS sequence"/>
</dbReference>
<evidence type="ECO:0000313" key="2">
    <source>
        <dbReference type="EMBL" id="TSE06289.1"/>
    </source>
</evidence>
<organism evidence="2 3">
    <name type="scientific">Aquimarina algiphila</name>
    <dbReference type="NCBI Taxonomy" id="2047982"/>
    <lineage>
        <taxon>Bacteria</taxon>
        <taxon>Pseudomonadati</taxon>
        <taxon>Bacteroidota</taxon>
        <taxon>Flavobacteriia</taxon>
        <taxon>Flavobacteriales</taxon>
        <taxon>Flavobacteriaceae</taxon>
        <taxon>Aquimarina</taxon>
    </lineage>
</organism>
<sequence>MSNENYSDEIDMMQIFSMIKGGFRNFLRLIISVITFYKKKAILFLVLLILGGIAGYFLEQRKDAKFDIVQEIIIEPKYNSTKYIYDFIDELKINLRDDVFVDKLGITVDNAKNIKNIKIEPIIKGTDVLDNLEKRYENREFFKDIMNAYDEDQIEEEKFRDFYKHHKISIEFNSVSVENEKLVSSILKYIKSNQYYRDVSNLFIKQNKIDLERNKTSLEFIDTYLENIKKTPLKVEREAVVLYSPSQEIPMLSVASLLQKKELLMELINEQEQALVLDKEIFSFVDYGDVISRKKKMVNNMLFTVPVLFFLLVSLFFFLKYLSRTIKNFVEEEE</sequence>
<accession>A0A554VG25</accession>
<dbReference type="RefSeq" id="WP_143917671.1">
    <property type="nucleotide sequence ID" value="NZ_CANMIK010000052.1"/>
</dbReference>
<evidence type="ECO:0000256" key="1">
    <source>
        <dbReference type="SAM" id="Phobius"/>
    </source>
</evidence>
<protein>
    <submittedName>
        <fullName evidence="2">Uncharacterized protein</fullName>
    </submittedName>
</protein>
<keyword evidence="1" id="KW-0812">Transmembrane</keyword>
<keyword evidence="3" id="KW-1185">Reference proteome</keyword>
<keyword evidence="1" id="KW-0472">Membrane</keyword>